<dbReference type="InterPro" id="IPR029064">
    <property type="entry name" value="Ribosomal_eL30-like_sf"/>
</dbReference>
<proteinExistence type="inferred from homology"/>
<reference evidence="6 8" key="4">
    <citation type="journal article" date="2016" name="Genome Announc.">
        <title>Draft Genome Sequence of Oceanobacillus picturae Heshi-B3, Isolated from Fermented Rice Bran in a Traditional Japanese Seafood Dish.</title>
        <authorList>
            <person name="Akuzawa S."/>
            <person name="Nagaoka J."/>
            <person name="Kanekatsu M."/>
            <person name="Kanesaki Y."/>
            <person name="Suzuki T."/>
        </authorList>
    </citation>
    <scope>NUCLEOTIDE SEQUENCE [LARGE SCALE GENOMIC DNA]</scope>
    <source>
        <strain evidence="6 8">Heshi-B3</strain>
    </source>
</reference>
<dbReference type="SUPFAM" id="SSF55315">
    <property type="entry name" value="L30e-like"/>
    <property type="match status" value="1"/>
</dbReference>
<reference evidence="8" key="3">
    <citation type="submission" date="2015-07" db="EMBL/GenBank/DDBJ databases">
        <title>Draft Genome Sequence of Oceanobacillus picturae Heshi-B3 that Was Isolated from Fermented Rice Bran with Aging Salted Mackerel, Which Was Named Heshiko as Traditional Fermented Seafood in Japan.</title>
        <authorList>
            <person name="Akuzawa S."/>
            <person name="Nakagawa J."/>
            <person name="Kanekatsu T."/>
            <person name="Kanesaki Y."/>
            <person name="Suzuki T."/>
        </authorList>
    </citation>
    <scope>NUCLEOTIDE SEQUENCE [LARGE SCALE GENOMIC DNA]</scope>
    <source>
        <strain evidence="8">Heshi-B3</strain>
    </source>
</reference>
<evidence type="ECO:0000313" key="6">
    <source>
        <dbReference type="EMBL" id="GAQ18361.1"/>
    </source>
</evidence>
<comment type="caution">
    <text evidence="5">The sequence shown here is derived from an EMBL/GenBank/DDBJ whole genome shotgun (WGS) entry which is preliminary data.</text>
</comment>
<dbReference type="eggNOG" id="COG0566">
    <property type="taxonomic scope" value="Bacteria"/>
</dbReference>
<dbReference type="EMBL" id="CCAX010000004">
    <property type="protein sequence ID" value="CDO05211.1"/>
    <property type="molecule type" value="Genomic_DNA"/>
</dbReference>
<reference evidence="5 7" key="1">
    <citation type="submission" date="2014-03" db="EMBL/GenBank/DDBJ databases">
        <title>Draft genome sequencing of Oceanobacillus picturae strain S1 isolated from human gut.</title>
        <authorList>
            <person name="Croce O."/>
            <person name="Lagier J.C."/>
            <person name="Raoult D."/>
        </authorList>
    </citation>
    <scope>NUCLEOTIDE SEQUENCE [LARGE SCALE GENOMIC DNA]</scope>
    <source>
        <strain evidence="5 7">S1</strain>
    </source>
</reference>
<evidence type="ECO:0000313" key="7">
    <source>
        <dbReference type="Proteomes" id="UP000028863"/>
    </source>
</evidence>
<dbReference type="InterPro" id="IPR001537">
    <property type="entry name" value="SpoU_MeTrfase"/>
</dbReference>
<reference evidence="5 7" key="2">
    <citation type="submission" date="2014-03" db="EMBL/GenBank/DDBJ databases">
        <authorList>
            <person name="Urmite Genomes U."/>
        </authorList>
    </citation>
    <scope>NUCLEOTIDE SEQUENCE [LARGE SCALE GENOMIC DNA]</scope>
    <source>
        <strain evidence="5 7">S1</strain>
    </source>
</reference>
<dbReference type="FunFam" id="3.40.1280.10:FF:000008">
    <property type="entry name" value="Group 3 RNA methyltransferase TrmH"/>
    <property type="match status" value="1"/>
</dbReference>
<dbReference type="GO" id="GO:0006396">
    <property type="term" value="P:RNA processing"/>
    <property type="evidence" value="ECO:0007669"/>
    <property type="project" value="InterPro"/>
</dbReference>
<dbReference type="InterPro" id="IPR013123">
    <property type="entry name" value="SpoU_subst-bd"/>
</dbReference>
<keyword evidence="2 5" id="KW-0489">Methyltransferase</keyword>
<dbReference type="NCBIfam" id="TIGR00186">
    <property type="entry name" value="rRNA_methyl_3"/>
    <property type="match status" value="1"/>
</dbReference>
<dbReference type="EMBL" id="BBXV01000027">
    <property type="protein sequence ID" value="GAQ18361.1"/>
    <property type="molecule type" value="Genomic_DNA"/>
</dbReference>
<name>W9ARI0_9BACI</name>
<evidence type="ECO:0000256" key="1">
    <source>
        <dbReference type="ARBA" id="ARBA00007228"/>
    </source>
</evidence>
<feature type="domain" description="RNA 2-O ribose methyltransferase substrate binding" evidence="4">
    <location>
        <begin position="14"/>
        <end position="88"/>
    </location>
</feature>
<protein>
    <submittedName>
        <fullName evidence="5 6">TrmH family tRNA/rRNA methyltransferase</fullName>
    </submittedName>
</protein>
<keyword evidence="7" id="KW-1185">Reference proteome</keyword>
<dbReference type="SUPFAM" id="SSF75217">
    <property type="entry name" value="alpha/beta knot"/>
    <property type="match status" value="1"/>
</dbReference>
<dbReference type="Gene3D" id="3.40.1280.10">
    <property type="match status" value="1"/>
</dbReference>
<dbReference type="AlphaFoldDB" id="W9ARI0"/>
<dbReference type="PANTHER" id="PTHR46429">
    <property type="entry name" value="23S RRNA (GUANOSINE-2'-O-)-METHYLTRANSFERASE RLMB"/>
    <property type="match status" value="1"/>
</dbReference>
<dbReference type="InterPro" id="IPR029028">
    <property type="entry name" value="Alpha/beta_knot_MTases"/>
</dbReference>
<dbReference type="GO" id="GO:0008173">
    <property type="term" value="F:RNA methyltransferase activity"/>
    <property type="evidence" value="ECO:0007669"/>
    <property type="project" value="InterPro"/>
</dbReference>
<evidence type="ECO:0000313" key="5">
    <source>
        <dbReference type="EMBL" id="CDO05211.1"/>
    </source>
</evidence>
<dbReference type="Proteomes" id="UP000028863">
    <property type="component" value="Unassembled WGS sequence"/>
</dbReference>
<organism evidence="5 7">
    <name type="scientific">Oceanobacillus picturae</name>
    <dbReference type="NCBI Taxonomy" id="171693"/>
    <lineage>
        <taxon>Bacteria</taxon>
        <taxon>Bacillati</taxon>
        <taxon>Bacillota</taxon>
        <taxon>Bacilli</taxon>
        <taxon>Bacillales</taxon>
        <taxon>Bacillaceae</taxon>
        <taxon>Oceanobacillus</taxon>
    </lineage>
</organism>
<dbReference type="Proteomes" id="UP000052946">
    <property type="component" value="Unassembled WGS sequence"/>
</dbReference>
<dbReference type="Pfam" id="PF00588">
    <property type="entry name" value="SpoU_methylase"/>
    <property type="match status" value="1"/>
</dbReference>
<dbReference type="Gene3D" id="3.30.1330.30">
    <property type="match status" value="1"/>
</dbReference>
<dbReference type="SMART" id="SM00967">
    <property type="entry name" value="SpoU_sub_bind"/>
    <property type="match status" value="1"/>
</dbReference>
<comment type="similarity">
    <text evidence="1">Belongs to the class IV-like SAM-binding methyltransferase superfamily. RNA methyltransferase TrmH family.</text>
</comment>
<evidence type="ECO:0000313" key="8">
    <source>
        <dbReference type="Proteomes" id="UP000052946"/>
    </source>
</evidence>
<dbReference type="STRING" id="171693.BN988_03798"/>
<evidence type="ECO:0000256" key="3">
    <source>
        <dbReference type="ARBA" id="ARBA00022679"/>
    </source>
</evidence>
<dbReference type="CDD" id="cd18103">
    <property type="entry name" value="SpoU-like_RlmB"/>
    <property type="match status" value="1"/>
</dbReference>
<keyword evidence="3 5" id="KW-0808">Transferase</keyword>
<sequence>MDRSEDGVKVDQEMIIGKNPVMEALKSGRSVNKVMVSEQLNSNMLGKLNQAAKEAGTVVQKVPKNKLDQLSKENHQGVIAYVASYQYASLDDLFNKAEEKQEAPFFIILDELEDPHNLGSILRTADAVGVHGVIIPKRRSVGLTATVAKTSAGAIEHIPVARVTNIANTIDELKERNVWVVGTEAEATEDYRHLDGAMPIALVIGNEGKGISRLVRKKCDWTVSLPMVGAVSSLNASVACGLLLYEVFRKRHPAGG</sequence>
<dbReference type="GO" id="GO:0005829">
    <property type="term" value="C:cytosol"/>
    <property type="evidence" value="ECO:0007669"/>
    <property type="project" value="TreeGrafter"/>
</dbReference>
<accession>W9ARI0</accession>
<evidence type="ECO:0000256" key="2">
    <source>
        <dbReference type="ARBA" id="ARBA00022603"/>
    </source>
</evidence>
<dbReference type="Pfam" id="PF08032">
    <property type="entry name" value="SpoU_sub_bind"/>
    <property type="match status" value="1"/>
</dbReference>
<dbReference type="PANTHER" id="PTHR46429:SF1">
    <property type="entry name" value="23S RRNA (GUANOSINE-2'-O-)-METHYLTRANSFERASE RLMB"/>
    <property type="match status" value="1"/>
</dbReference>
<dbReference type="InterPro" id="IPR004441">
    <property type="entry name" value="rRNA_MeTrfase_TrmH"/>
</dbReference>
<dbReference type="GO" id="GO:0032259">
    <property type="term" value="P:methylation"/>
    <property type="evidence" value="ECO:0007669"/>
    <property type="project" value="UniProtKB-KW"/>
</dbReference>
<dbReference type="GO" id="GO:0003723">
    <property type="term" value="F:RNA binding"/>
    <property type="evidence" value="ECO:0007669"/>
    <property type="project" value="InterPro"/>
</dbReference>
<gene>
    <name evidence="5" type="ORF">BN988_03798</name>
    <name evidence="6" type="ORF">OPHB3_2301</name>
</gene>
<evidence type="ECO:0000259" key="4">
    <source>
        <dbReference type="SMART" id="SM00967"/>
    </source>
</evidence>
<dbReference type="InterPro" id="IPR029026">
    <property type="entry name" value="tRNA_m1G_MTases_N"/>
</dbReference>